<protein>
    <submittedName>
        <fullName evidence="1">Uncharacterized protein</fullName>
    </submittedName>
</protein>
<evidence type="ECO:0000313" key="2">
    <source>
        <dbReference type="Proteomes" id="UP000037460"/>
    </source>
</evidence>
<evidence type="ECO:0000313" key="1">
    <source>
        <dbReference type="EMBL" id="KOO26692.1"/>
    </source>
</evidence>
<keyword evidence="2" id="KW-1185">Reference proteome</keyword>
<gene>
    <name evidence="1" type="ORF">Ctob_009171</name>
</gene>
<reference evidence="2" key="1">
    <citation type="journal article" date="2015" name="PLoS Genet.">
        <title>Genome Sequence and Transcriptome Analyses of Chrysochromulina tobin: Metabolic Tools for Enhanced Algal Fitness in the Prominent Order Prymnesiales (Haptophyceae).</title>
        <authorList>
            <person name="Hovde B.T."/>
            <person name="Deodato C.R."/>
            <person name="Hunsperger H.M."/>
            <person name="Ryken S.A."/>
            <person name="Yost W."/>
            <person name="Jha R.K."/>
            <person name="Patterson J."/>
            <person name="Monnat R.J. Jr."/>
            <person name="Barlow S.B."/>
            <person name="Starkenburg S.R."/>
            <person name="Cattolico R.A."/>
        </authorList>
    </citation>
    <scope>NUCLEOTIDE SEQUENCE</scope>
    <source>
        <strain evidence="2">CCMP291</strain>
    </source>
</reference>
<organism evidence="1 2">
    <name type="scientific">Chrysochromulina tobinii</name>
    <dbReference type="NCBI Taxonomy" id="1460289"/>
    <lineage>
        <taxon>Eukaryota</taxon>
        <taxon>Haptista</taxon>
        <taxon>Haptophyta</taxon>
        <taxon>Prymnesiophyceae</taxon>
        <taxon>Prymnesiales</taxon>
        <taxon>Chrysochromulinaceae</taxon>
        <taxon>Chrysochromulina</taxon>
    </lineage>
</organism>
<dbReference type="EMBL" id="JWZX01002817">
    <property type="protein sequence ID" value="KOO26692.1"/>
    <property type="molecule type" value="Genomic_DNA"/>
</dbReference>
<accession>A0A0M0JK33</accession>
<comment type="caution">
    <text evidence="1">The sequence shown here is derived from an EMBL/GenBank/DDBJ whole genome shotgun (WGS) entry which is preliminary data.</text>
</comment>
<dbReference type="Proteomes" id="UP000037460">
    <property type="component" value="Unassembled WGS sequence"/>
</dbReference>
<dbReference type="AlphaFoldDB" id="A0A0M0JK33"/>
<name>A0A0M0JK33_9EUKA</name>
<sequence>MAALGLQIEPHALPRAIGPERHLCGMHFERTYIEINAALTSLHSFLSRTPEAVDERVRDDVVGTLHRLGHGLRGFVAALHRCNIRAADRVGSLARVALGVHRKNVQSIAAKHPLAAADQPSAPERAVPAALEVHVDGFDRSSELMDAGLAMRDGRYHLAGLQLVLALGRGRHEGDEDDGLHDSVPFERHEHVMLDVNGRGGHHSRWDHTRRLRQEHELHAHWRNRRERRRAQLEQAKQALEAVAPLVLADDDAVAVLADGGDMCCCCWSFATERQEKSVSDAHFR</sequence>
<proteinExistence type="predicted"/>